<keyword evidence="1" id="KW-0677">Repeat</keyword>
<dbReference type="SUPFAM" id="SSF48403">
    <property type="entry name" value="Ankyrin repeat"/>
    <property type="match status" value="1"/>
</dbReference>
<protein>
    <submittedName>
        <fullName evidence="4">Ankyrin repeat protein</fullName>
    </submittedName>
</protein>
<gene>
    <name evidence="4" type="ORF">Mb0035</name>
</gene>
<reference evidence="4" key="1">
    <citation type="submission" date="2018-03" db="EMBL/GenBank/DDBJ databases">
        <title>Draft genome sequences of Megaviruse, new member of the family Mimiviridae isolated from water in Shanghai, China.</title>
        <authorList>
            <person name="Xia Y."/>
        </authorList>
    </citation>
    <scope>NUCLEOTIDE SEQUENCE</scope>
    <source>
        <strain evidence="4">SH</strain>
    </source>
</reference>
<dbReference type="Pfam" id="PF12796">
    <property type="entry name" value="Ank_2"/>
    <property type="match status" value="2"/>
</dbReference>
<evidence type="ECO:0000313" key="4">
    <source>
        <dbReference type="EMBL" id="AZL89693.1"/>
    </source>
</evidence>
<evidence type="ECO:0000256" key="2">
    <source>
        <dbReference type="ARBA" id="ARBA00023043"/>
    </source>
</evidence>
<dbReference type="InterPro" id="IPR036770">
    <property type="entry name" value="Ankyrin_rpt-contain_sf"/>
</dbReference>
<keyword evidence="2" id="KW-0040">ANK repeat</keyword>
<name>A0A3Q8U8F9_9VIRU</name>
<evidence type="ECO:0000259" key="3">
    <source>
        <dbReference type="PROSITE" id="PS50181"/>
    </source>
</evidence>
<dbReference type="EMBL" id="MH046811">
    <property type="protein sequence ID" value="AZL89693.1"/>
    <property type="molecule type" value="Genomic_DNA"/>
</dbReference>
<dbReference type="SMART" id="SM00248">
    <property type="entry name" value="ANK"/>
    <property type="match status" value="7"/>
</dbReference>
<dbReference type="InterPro" id="IPR002110">
    <property type="entry name" value="Ankyrin_rpt"/>
</dbReference>
<dbReference type="PROSITE" id="PS50297">
    <property type="entry name" value="ANK_REP_REGION"/>
    <property type="match status" value="1"/>
</dbReference>
<dbReference type="PANTHER" id="PTHR24188">
    <property type="entry name" value="ANKYRIN REPEAT PROTEIN"/>
    <property type="match status" value="1"/>
</dbReference>
<dbReference type="PANTHER" id="PTHR24188:SF29">
    <property type="entry name" value="GH09064P"/>
    <property type="match status" value="1"/>
</dbReference>
<dbReference type="InterPro" id="IPR001810">
    <property type="entry name" value="F-box_dom"/>
</dbReference>
<dbReference type="PROSITE" id="PS50088">
    <property type="entry name" value="ANK_REPEAT"/>
    <property type="match status" value="1"/>
</dbReference>
<dbReference type="Gene3D" id="1.25.40.20">
    <property type="entry name" value="Ankyrin repeat-containing domain"/>
    <property type="match status" value="2"/>
</dbReference>
<evidence type="ECO:0000256" key="1">
    <source>
        <dbReference type="ARBA" id="ARBA00022737"/>
    </source>
</evidence>
<proteinExistence type="predicted"/>
<organism evidence="4">
    <name type="scientific">Megavirus baoshan</name>
    <dbReference type="NCBI Taxonomy" id="2496520"/>
    <lineage>
        <taxon>Viruses</taxon>
        <taxon>Varidnaviria</taxon>
        <taxon>Bamfordvirae</taxon>
        <taxon>Nucleocytoviricota</taxon>
        <taxon>Megaviricetes</taxon>
        <taxon>Imitervirales</taxon>
        <taxon>Mimiviridae</taxon>
        <taxon>Megamimivirinae</taxon>
        <taxon>Megavirus</taxon>
        <taxon>Megavirus baoshanense</taxon>
    </lineage>
</organism>
<dbReference type="PROSITE" id="PS50181">
    <property type="entry name" value="FBOX"/>
    <property type="match status" value="1"/>
</dbReference>
<feature type="domain" description="F-box" evidence="3">
    <location>
        <begin position="1"/>
        <end position="25"/>
    </location>
</feature>
<accession>A0A3Q8U8F9</accession>
<sequence length="349" mass="41143">MDHITDLPNEILVEIIKYVDTPDIFLTNTNFLNLISLIKPKINIIKYCIQKNYLETMINISKIKSDKKIFKIIFGKMTNKKCYRESIVCGNLNTIKYFEKYHPNINYGDPFNYLLVACEYGHLDIVKYFIDKGIDFKKYKYCAMRIAAKNGHLDLLKYFIQRGANIRTKNNYVLKKASKYGHLNIIQYMDDKYIYLNSDDYYAFRFAVKNDHLEIVKYLDSSLTPLLIKKGSLIPSWIKEDSLFYASRSGKLEMVKYLAENSVKQMWWDYALICSSKNGHLEVVKYFVEKDVNLYSYEENPLICACKYGHLDIVKYLVEKEVNVNFNKLLSYSGNHDEITKYLTDKIFK</sequence>